<dbReference type="SUPFAM" id="SSF48452">
    <property type="entry name" value="TPR-like"/>
    <property type="match status" value="2"/>
</dbReference>
<evidence type="ECO:0000313" key="2">
    <source>
        <dbReference type="EMBL" id="RBW70270.1"/>
    </source>
</evidence>
<dbReference type="RefSeq" id="WP_113805175.1">
    <property type="nucleotide sequence ID" value="NZ_QOCW01000005.1"/>
</dbReference>
<dbReference type="Pfam" id="PF13429">
    <property type="entry name" value="TPR_15"/>
    <property type="match status" value="1"/>
</dbReference>
<protein>
    <submittedName>
        <fullName evidence="2">Uncharacterized protein</fullName>
    </submittedName>
</protein>
<dbReference type="Pfam" id="PF14559">
    <property type="entry name" value="TPR_19"/>
    <property type="match status" value="1"/>
</dbReference>
<dbReference type="EMBL" id="QOCW01000005">
    <property type="protein sequence ID" value="RBW70270.1"/>
    <property type="molecule type" value="Genomic_DNA"/>
</dbReference>
<dbReference type="PANTHER" id="PTHR12558:SF50">
    <property type="entry name" value="ASSEMBLY CHAPERONE OF RPL4-RELATED"/>
    <property type="match status" value="1"/>
</dbReference>
<evidence type="ECO:0000256" key="1">
    <source>
        <dbReference type="PROSITE-ProRule" id="PRU00339"/>
    </source>
</evidence>
<accession>A0A366XV59</accession>
<dbReference type="Pfam" id="PF13176">
    <property type="entry name" value="TPR_7"/>
    <property type="match status" value="1"/>
</dbReference>
<dbReference type="GO" id="GO:0051301">
    <property type="term" value="P:cell division"/>
    <property type="evidence" value="ECO:0007669"/>
    <property type="project" value="TreeGrafter"/>
</dbReference>
<dbReference type="PANTHER" id="PTHR12558">
    <property type="entry name" value="CELL DIVISION CYCLE 16,23,27"/>
    <property type="match status" value="1"/>
</dbReference>
<keyword evidence="3" id="KW-1185">Reference proteome</keyword>
<comment type="caution">
    <text evidence="2">The sequence shown here is derived from an EMBL/GenBank/DDBJ whole genome shotgun (WGS) entry which is preliminary data.</text>
</comment>
<dbReference type="OrthoDB" id="2080803at2"/>
<keyword evidence="1" id="KW-0802">TPR repeat</keyword>
<proteinExistence type="predicted"/>
<dbReference type="Gene3D" id="1.25.40.10">
    <property type="entry name" value="Tetratricopeptide repeat domain"/>
    <property type="match status" value="4"/>
</dbReference>
<dbReference type="PROSITE" id="PS50005">
    <property type="entry name" value="TPR"/>
    <property type="match status" value="3"/>
</dbReference>
<feature type="repeat" description="TPR" evidence="1">
    <location>
        <begin position="134"/>
        <end position="167"/>
    </location>
</feature>
<evidence type="ECO:0000313" key="3">
    <source>
        <dbReference type="Proteomes" id="UP000253314"/>
    </source>
</evidence>
<dbReference type="AlphaFoldDB" id="A0A366XV59"/>
<dbReference type="SMART" id="SM00028">
    <property type="entry name" value="TPR"/>
    <property type="match status" value="8"/>
</dbReference>
<dbReference type="InterPro" id="IPR011990">
    <property type="entry name" value="TPR-like_helical_dom_sf"/>
</dbReference>
<gene>
    <name evidence="2" type="ORF">DS031_06770</name>
</gene>
<dbReference type="InterPro" id="IPR019734">
    <property type="entry name" value="TPR_rpt"/>
</dbReference>
<reference evidence="2 3" key="1">
    <citation type="submission" date="2018-07" db="EMBL/GenBank/DDBJ databases">
        <title>Lottiidibacillus patelloidae gen. nov., sp. nov., isolated from the intestinal tract of a marine limpet and the reclassification of B. taeanensis BH030017T, B. algicola KMM 3737T and B. hwajinpoensis SW-72T as genus Lottiidibacillus.</title>
        <authorList>
            <person name="Liu R."/>
            <person name="Huang Z."/>
        </authorList>
    </citation>
    <scope>NUCLEOTIDE SEQUENCE [LARGE SCALE GENOMIC DNA]</scope>
    <source>
        <strain evidence="2 3">BH030017</strain>
    </source>
</reference>
<feature type="repeat" description="TPR" evidence="1">
    <location>
        <begin position="271"/>
        <end position="304"/>
    </location>
</feature>
<feature type="repeat" description="TPR" evidence="1">
    <location>
        <begin position="373"/>
        <end position="406"/>
    </location>
</feature>
<dbReference type="Proteomes" id="UP000253314">
    <property type="component" value="Unassembled WGS sequence"/>
</dbReference>
<organism evidence="2 3">
    <name type="scientific">Bacillus taeanensis</name>
    <dbReference type="NCBI Taxonomy" id="273032"/>
    <lineage>
        <taxon>Bacteria</taxon>
        <taxon>Bacillati</taxon>
        <taxon>Bacillota</taxon>
        <taxon>Bacilli</taxon>
        <taxon>Bacillales</taxon>
        <taxon>Bacillaceae</taxon>
        <taxon>Bacillus</taxon>
    </lineage>
</organism>
<name>A0A366XV59_9BACI</name>
<sequence>MNILQQSIEKIENGDAAEGLELLAQFQKTADDSEQFEIAEIYFRYGLVQEAKQVIEELLQKYPDEGELLVFAAECYVDLDQEEEAINLLNEIAEDDAEYLRALLLLADLYHIQGLEEVAEQKLLAAIRRAPEETVILFALAEFYLAKGNYLEAVPYYKKVLQKAEKFADTNIKLRVAEALSASGVFEEALNYYEEGLKSTVELNALFGYGFTAFQLEEYQRSIKAFSELKELDSQYSTLYPYLAKSFEKIGAVEEALQTLKEGIQIDEYNEELYLAAAQLSLQSGDAAQAEQYYRNFLALNPSSIKGAKEFAGFLKKKERYDDMIELIEQLKEMGEEDPFFDWTLAYAFYQEEQYEKAVMFYEKAYEHYHQDVEFLEEYGQLLIEEGRQKEALQLFKRALQLDKSLIHLEELIYELEDRENY</sequence>